<comment type="caution">
    <text evidence="1">The sequence shown here is derived from an EMBL/GenBank/DDBJ whole genome shotgun (WGS) entry which is preliminary data.</text>
</comment>
<dbReference type="EMBL" id="CAJNIZ010045765">
    <property type="protein sequence ID" value="CAE7729438.1"/>
    <property type="molecule type" value="Genomic_DNA"/>
</dbReference>
<protein>
    <recommendedName>
        <fullName evidence="3">Zinc-ribbon domain-containing protein</fullName>
    </recommendedName>
</protein>
<evidence type="ECO:0000313" key="2">
    <source>
        <dbReference type="Proteomes" id="UP000649617"/>
    </source>
</evidence>
<dbReference type="Proteomes" id="UP000649617">
    <property type="component" value="Unassembled WGS sequence"/>
</dbReference>
<feature type="non-terminal residue" evidence="1">
    <location>
        <position position="1"/>
    </location>
</feature>
<reference evidence="1" key="1">
    <citation type="submission" date="2021-02" db="EMBL/GenBank/DDBJ databases">
        <authorList>
            <person name="Dougan E. K."/>
            <person name="Rhodes N."/>
            <person name="Thang M."/>
            <person name="Chan C."/>
        </authorList>
    </citation>
    <scope>NUCLEOTIDE SEQUENCE</scope>
</reference>
<evidence type="ECO:0000313" key="1">
    <source>
        <dbReference type="EMBL" id="CAE7729438.1"/>
    </source>
</evidence>
<gene>
    <name evidence="1" type="ORF">SPIL2461_LOCUS20913</name>
</gene>
<sequence>SDDIDLVAAMELSPFSWWAKLLQRSRQDLHKPEKAANGDLHEPRRGKGQEIGAQAIPTSPAVGLPLTQAVEGPVVPMKGIPVSLPVAASQLVNCPSCGAPCHVGANFCSNCGKRLGLVAVAGAPRTVSPSHQPPRWARSVSPPTRAGWAPCSKASLPVSPAPVALQAPIVVSAPMPLRAPVLGFEPVTQGFVQRPPVPMRTTLPAPAPKQWEPPAQVGRHTFNGAHAGHVFALPGPGAPRATQ</sequence>
<accession>A0A812XCV5</accession>
<proteinExistence type="predicted"/>
<feature type="non-terminal residue" evidence="1">
    <location>
        <position position="243"/>
    </location>
</feature>
<name>A0A812XCV5_SYMPI</name>
<evidence type="ECO:0008006" key="3">
    <source>
        <dbReference type="Google" id="ProtNLM"/>
    </source>
</evidence>
<organism evidence="1 2">
    <name type="scientific">Symbiodinium pilosum</name>
    <name type="common">Dinoflagellate</name>
    <dbReference type="NCBI Taxonomy" id="2952"/>
    <lineage>
        <taxon>Eukaryota</taxon>
        <taxon>Sar</taxon>
        <taxon>Alveolata</taxon>
        <taxon>Dinophyceae</taxon>
        <taxon>Suessiales</taxon>
        <taxon>Symbiodiniaceae</taxon>
        <taxon>Symbiodinium</taxon>
    </lineage>
</organism>
<keyword evidence="2" id="KW-1185">Reference proteome</keyword>
<dbReference type="AlphaFoldDB" id="A0A812XCV5"/>